<dbReference type="EMBL" id="DACXIC010000007">
    <property type="protein sequence ID" value="HAU4356356.1"/>
    <property type="molecule type" value="Genomic_DNA"/>
</dbReference>
<comment type="caution">
    <text evidence="1">The sequence shown here is derived from an EMBL/GenBank/DDBJ whole genome shotgun (WGS) entry which is preliminary data.</text>
</comment>
<proteinExistence type="predicted"/>
<sequence length="74" mass="8653">MTEYWCYTRRLSSCRCVGCARSPRSHSYLCSQGLTFWPPARNSKSIEYRITRQQKTSAGFFRFLRVLKDISCCG</sequence>
<accession>A0AAD3YNL2</accession>
<dbReference type="AlphaFoldDB" id="A0AAD3YNL2"/>
<protein>
    <submittedName>
        <fullName evidence="1">Uncharacterized protein</fullName>
    </submittedName>
</protein>
<reference evidence="1" key="2">
    <citation type="submission" date="2019-09" db="EMBL/GenBank/DDBJ databases">
        <authorList>
            <consortium name="NCBI Pathogen Detection Project"/>
        </authorList>
    </citation>
    <scope>NUCLEOTIDE SEQUENCE</scope>
    <source>
        <strain evidence="1">AUSMDU00005748</strain>
    </source>
</reference>
<gene>
    <name evidence="1" type="ORF">F6W21_08420</name>
</gene>
<name>A0AAD3YNL2_KLEOX</name>
<reference evidence="1" key="1">
    <citation type="journal article" date="2018" name="Genome Biol.">
        <title>SKESA: strategic k-mer extension for scrupulous assemblies.</title>
        <authorList>
            <person name="Souvorov A."/>
            <person name="Agarwala R."/>
            <person name="Lipman D.J."/>
        </authorList>
    </citation>
    <scope>NUCLEOTIDE SEQUENCE</scope>
    <source>
        <strain evidence="1">AUSMDU00005748</strain>
    </source>
</reference>
<dbReference type="Proteomes" id="UP000868497">
    <property type="component" value="Unassembled WGS sequence"/>
</dbReference>
<evidence type="ECO:0000313" key="2">
    <source>
        <dbReference type="Proteomes" id="UP000868497"/>
    </source>
</evidence>
<evidence type="ECO:0000313" key="1">
    <source>
        <dbReference type="EMBL" id="HAU4356356.1"/>
    </source>
</evidence>
<organism evidence="1 2">
    <name type="scientific">Klebsiella oxytoca</name>
    <dbReference type="NCBI Taxonomy" id="571"/>
    <lineage>
        <taxon>Bacteria</taxon>
        <taxon>Pseudomonadati</taxon>
        <taxon>Pseudomonadota</taxon>
        <taxon>Gammaproteobacteria</taxon>
        <taxon>Enterobacterales</taxon>
        <taxon>Enterobacteriaceae</taxon>
        <taxon>Klebsiella/Raoultella group</taxon>
        <taxon>Klebsiella</taxon>
    </lineage>
</organism>